<comment type="subcellular location">
    <subcellularLocation>
        <location evidence="1">Cell membrane</location>
        <topology evidence="1">Multi-pass membrane protein</topology>
    </subcellularLocation>
</comment>
<dbReference type="Proteomes" id="UP000287969">
    <property type="component" value="Chromosome"/>
</dbReference>
<dbReference type="SUPFAM" id="SSF58104">
    <property type="entry name" value="Methyl-accepting chemotaxis protein (MCP) signaling domain"/>
    <property type="match status" value="1"/>
</dbReference>
<dbReference type="InterPro" id="IPR029151">
    <property type="entry name" value="Sensor-like_sf"/>
</dbReference>
<dbReference type="GO" id="GO:0007165">
    <property type="term" value="P:signal transduction"/>
    <property type="evidence" value="ECO:0007669"/>
    <property type="project" value="UniProtKB-KW"/>
</dbReference>
<dbReference type="SMART" id="SM00283">
    <property type="entry name" value="MA"/>
    <property type="match status" value="1"/>
</dbReference>
<dbReference type="Pfam" id="PF00015">
    <property type="entry name" value="MCPsignal"/>
    <property type="match status" value="1"/>
</dbReference>
<dbReference type="GO" id="GO:0005886">
    <property type="term" value="C:plasma membrane"/>
    <property type="evidence" value="ECO:0007669"/>
    <property type="project" value="UniProtKB-SubCell"/>
</dbReference>
<evidence type="ECO:0000256" key="2">
    <source>
        <dbReference type="ARBA" id="ARBA00022475"/>
    </source>
</evidence>
<keyword evidence="3" id="KW-0145">Chemotaxis</keyword>
<dbReference type="Gene3D" id="3.30.450.20">
    <property type="entry name" value="PAS domain"/>
    <property type="match status" value="1"/>
</dbReference>
<dbReference type="CDD" id="cd06225">
    <property type="entry name" value="HAMP"/>
    <property type="match status" value="1"/>
</dbReference>
<dbReference type="CDD" id="cd18773">
    <property type="entry name" value="PDC1_HK_sensor"/>
    <property type="match status" value="1"/>
</dbReference>
<accession>A0A410QBM9</accession>
<dbReference type="AlphaFoldDB" id="A0A410QBM9"/>
<protein>
    <submittedName>
        <fullName evidence="14">Methyl-accepting chemotaxis protein</fullName>
    </submittedName>
</protein>
<dbReference type="InterPro" id="IPR003660">
    <property type="entry name" value="HAMP_dom"/>
</dbReference>
<evidence type="ECO:0000256" key="10">
    <source>
        <dbReference type="SAM" id="Coils"/>
    </source>
</evidence>
<keyword evidence="5 11" id="KW-1133">Transmembrane helix</keyword>
<sequence>MKNIKIRIATFMAILLIIICTGLGIQSYNTSSKALIENTKDTMPQLALEASKVIEYGISKELSSLDIISSNTKISYVEKSPEDISEIINMMDKEVKRSGYLKMAIVDKSGNAIYNNGQKSNLKGEEYFKNAMSGEKTVTDPIKDKGSDSIVMVYAVPIKNNGNTIGALIAFRDGYELCDLAKETKLGKTGSAFVINKEGKTIAHSDQSIISKIVDASSSATVTQDKADVSSSATVKENETDAGSSATISGNITKTAEGFENFSNLQTLMSEGKTGFGEYKFNGTPKLIGYAPVKERVWSVAVEMDKKEVLSGLTELKTKFIIISTISSLIGILVSYIIAVGIDKPIKFLTGECDKMANGDFTLILNDKYTKRKDEIGNLAKSFNQINISVSEIIRNVMSEANNVNSFVNTSTHSISQLNTMIEELSSITEEISSGMGRTATSTVEMKNSSADIKKSVESITVKAQEGALSAKEISEKALKLKNNFLLSQNSLSKILDETKKNLEEALKRAESVDEINKLSSAILHVTSQTNMLALNANIEASRAGDAGKGFMVVAGEIRKLAEYSKQTATEIQGITKDVIDSVGNLSVNSNNMLEFIASDINNDYNLILKTMEQYISDTALTNNLINDFNKNSREIFNSMEGMLKEIEGISSATSEGAEGTESIAEKLNRVLEKADEVKMQVKYSKNSIDTLVNIVSRFKV</sequence>
<evidence type="ECO:0000313" key="15">
    <source>
        <dbReference type="Proteomes" id="UP000287969"/>
    </source>
</evidence>
<keyword evidence="15" id="KW-1185">Reference proteome</keyword>
<evidence type="ECO:0000256" key="1">
    <source>
        <dbReference type="ARBA" id="ARBA00004651"/>
    </source>
</evidence>
<dbReference type="EMBL" id="CP035282">
    <property type="protein sequence ID" value="QAT61360.1"/>
    <property type="molecule type" value="Genomic_DNA"/>
</dbReference>
<evidence type="ECO:0000256" key="5">
    <source>
        <dbReference type="ARBA" id="ARBA00022989"/>
    </source>
</evidence>
<evidence type="ECO:0000256" key="8">
    <source>
        <dbReference type="ARBA" id="ARBA00029447"/>
    </source>
</evidence>
<dbReference type="KEGG" id="spoa:EQM13_07110"/>
<dbReference type="SUPFAM" id="SSF103190">
    <property type="entry name" value="Sensory domain-like"/>
    <property type="match status" value="1"/>
</dbReference>
<evidence type="ECO:0000256" key="3">
    <source>
        <dbReference type="ARBA" id="ARBA00022500"/>
    </source>
</evidence>
<evidence type="ECO:0000259" key="13">
    <source>
        <dbReference type="PROSITE" id="PS50885"/>
    </source>
</evidence>
<reference evidence="15" key="1">
    <citation type="submission" date="2019-01" db="EMBL/GenBank/DDBJ databases">
        <title>Draft genomes of a novel of Sporanaerobacter strains.</title>
        <authorList>
            <person name="Ma S."/>
        </authorList>
    </citation>
    <scope>NUCLEOTIDE SEQUENCE [LARGE SCALE GENOMIC DNA]</scope>
    <source>
        <strain evidence="15">NJN-17</strain>
    </source>
</reference>
<dbReference type="PANTHER" id="PTHR32089:SF112">
    <property type="entry name" value="LYSOZYME-LIKE PROTEIN-RELATED"/>
    <property type="match status" value="1"/>
</dbReference>
<evidence type="ECO:0000256" key="7">
    <source>
        <dbReference type="ARBA" id="ARBA00023224"/>
    </source>
</evidence>
<evidence type="ECO:0000256" key="11">
    <source>
        <dbReference type="SAM" id="Phobius"/>
    </source>
</evidence>
<evidence type="ECO:0000256" key="6">
    <source>
        <dbReference type="ARBA" id="ARBA00023136"/>
    </source>
</evidence>
<dbReference type="RefSeq" id="WP_071141141.1">
    <property type="nucleotide sequence ID" value="NZ_CP035282.1"/>
</dbReference>
<organism evidence="14 15">
    <name type="scientific">Acidilutibacter cellobiosedens</name>
    <dbReference type="NCBI Taxonomy" id="2507161"/>
    <lineage>
        <taxon>Bacteria</taxon>
        <taxon>Bacillati</taxon>
        <taxon>Bacillota</taxon>
        <taxon>Tissierellia</taxon>
        <taxon>Tissierellales</taxon>
        <taxon>Acidilutibacteraceae</taxon>
        <taxon>Acidilutibacter</taxon>
    </lineage>
</organism>
<dbReference type="PANTHER" id="PTHR32089">
    <property type="entry name" value="METHYL-ACCEPTING CHEMOTAXIS PROTEIN MCPB"/>
    <property type="match status" value="1"/>
</dbReference>
<gene>
    <name evidence="14" type="ORF">EQM13_07110</name>
</gene>
<dbReference type="Gene3D" id="1.10.287.950">
    <property type="entry name" value="Methyl-accepting chemotaxis protein"/>
    <property type="match status" value="1"/>
</dbReference>
<comment type="similarity">
    <text evidence="8">Belongs to the methyl-accepting chemotaxis (MCP) protein family.</text>
</comment>
<dbReference type="PROSITE" id="PS50885">
    <property type="entry name" value="HAMP"/>
    <property type="match status" value="1"/>
</dbReference>
<feature type="domain" description="HAMP" evidence="13">
    <location>
        <begin position="340"/>
        <end position="395"/>
    </location>
</feature>
<feature type="coiled-coil region" evidence="10">
    <location>
        <begin position="489"/>
        <end position="516"/>
    </location>
</feature>
<evidence type="ECO:0000259" key="12">
    <source>
        <dbReference type="PROSITE" id="PS50111"/>
    </source>
</evidence>
<dbReference type="InterPro" id="IPR004089">
    <property type="entry name" value="MCPsignal_dom"/>
</dbReference>
<keyword evidence="10" id="KW-0175">Coiled coil</keyword>
<name>A0A410QBM9_9FIRM</name>
<dbReference type="PROSITE" id="PS50111">
    <property type="entry name" value="CHEMOTAXIS_TRANSDUC_2"/>
    <property type="match status" value="1"/>
</dbReference>
<keyword evidence="6 11" id="KW-0472">Membrane</keyword>
<feature type="domain" description="Methyl-accepting transducer" evidence="12">
    <location>
        <begin position="414"/>
        <end position="672"/>
    </location>
</feature>
<dbReference type="InterPro" id="IPR033479">
    <property type="entry name" value="dCache_1"/>
</dbReference>
<dbReference type="GO" id="GO:0006935">
    <property type="term" value="P:chemotaxis"/>
    <property type="evidence" value="ECO:0007669"/>
    <property type="project" value="UniProtKB-KW"/>
</dbReference>
<evidence type="ECO:0000256" key="9">
    <source>
        <dbReference type="PROSITE-ProRule" id="PRU00284"/>
    </source>
</evidence>
<proteinExistence type="inferred from homology"/>
<evidence type="ECO:0000256" key="4">
    <source>
        <dbReference type="ARBA" id="ARBA00022692"/>
    </source>
</evidence>
<dbReference type="Gene3D" id="6.10.340.10">
    <property type="match status" value="1"/>
</dbReference>
<keyword evidence="4 11" id="KW-0812">Transmembrane</keyword>
<dbReference type="OrthoDB" id="597657at2"/>
<dbReference type="Pfam" id="PF02743">
    <property type="entry name" value="dCache_1"/>
    <property type="match status" value="1"/>
</dbReference>
<feature type="transmembrane region" description="Helical" evidence="11">
    <location>
        <begin position="320"/>
        <end position="342"/>
    </location>
</feature>
<evidence type="ECO:0000313" key="14">
    <source>
        <dbReference type="EMBL" id="QAT61360.1"/>
    </source>
</evidence>
<keyword evidence="2" id="KW-1003">Cell membrane</keyword>
<dbReference type="CDD" id="cd12912">
    <property type="entry name" value="PDC2_MCP_like"/>
    <property type="match status" value="1"/>
</dbReference>
<keyword evidence="7 9" id="KW-0807">Transducer</keyword>